<proteinExistence type="inferred from homology"/>
<dbReference type="RefSeq" id="WP_263076205.1">
    <property type="nucleotide sequence ID" value="NZ_CP089977.1"/>
</dbReference>
<evidence type="ECO:0000259" key="3">
    <source>
        <dbReference type="Pfam" id="PF03109"/>
    </source>
</evidence>
<protein>
    <submittedName>
        <fullName evidence="4">AarF/UbiB family protein</fullName>
    </submittedName>
</protein>
<dbReference type="InterPro" id="IPR050154">
    <property type="entry name" value="UbiB_kinase"/>
</dbReference>
<reference evidence="4" key="1">
    <citation type="submission" date="2021-12" db="EMBL/GenBank/DDBJ databases">
        <title>taxonomy of Moraxella sp. ZY201224.</title>
        <authorList>
            <person name="Li F."/>
        </authorList>
    </citation>
    <scope>NUCLEOTIDE SEQUENCE</scope>
    <source>
        <strain evidence="4">ZY201224</strain>
    </source>
</reference>
<dbReference type="PANTHER" id="PTHR10566:SF113">
    <property type="entry name" value="PROTEIN ACTIVITY OF BC1 COMPLEX KINASE 7, CHLOROPLASTIC"/>
    <property type="match status" value="1"/>
</dbReference>
<dbReference type="InterPro" id="IPR011009">
    <property type="entry name" value="Kinase-like_dom_sf"/>
</dbReference>
<feature type="transmembrane region" description="Helical" evidence="2">
    <location>
        <begin position="527"/>
        <end position="545"/>
    </location>
</feature>
<evidence type="ECO:0000313" key="4">
    <source>
        <dbReference type="EMBL" id="UXZ04713.1"/>
    </source>
</evidence>
<dbReference type="InterPro" id="IPR004147">
    <property type="entry name" value="ABC1_dom"/>
</dbReference>
<dbReference type="Pfam" id="PF03109">
    <property type="entry name" value="ABC1"/>
    <property type="match status" value="1"/>
</dbReference>
<dbReference type="EMBL" id="CP089977">
    <property type="protein sequence ID" value="UXZ04713.1"/>
    <property type="molecule type" value="Genomic_DNA"/>
</dbReference>
<dbReference type="Proteomes" id="UP001063782">
    <property type="component" value="Chromosome"/>
</dbReference>
<evidence type="ECO:0000256" key="2">
    <source>
        <dbReference type="SAM" id="Phobius"/>
    </source>
</evidence>
<keyword evidence="5" id="KW-1185">Reference proteome</keyword>
<keyword evidence="2" id="KW-0472">Membrane</keyword>
<name>A0ABY6F3N8_9GAMM</name>
<comment type="similarity">
    <text evidence="1">Belongs to the protein kinase superfamily. ADCK protein kinase family.</text>
</comment>
<gene>
    <name evidence="4" type="ORF">LU297_09140</name>
</gene>
<sequence length="546" mass="61024">MLISHRSRLLRLYRIAAKHRLDSYLAEIPELAVIARLIRMHPASIGQTPKPLAIKFALEEMGTLFLKLGQLLSTRSDLLPAHIIDELSLLQDKVSPFDVQTAIAQIQDPRTGLGKPIDELFARFDVVPMAAASVAQVHTAALHDGREVVVKVVRPDIFEGIVADFEFLRELAAWVSARMEAARAVHLVDIVEDYRQIMLGELDLSIEASNSTKMRQNFLGSRLIYVPEVYLSSKSVMVSERIFGMPISQTKTFDELGYDRAELAKKGLTIFFTQVFRDNFFHADMHPGNIFVETLPDGGAVANPRYIGLDCAIIGQLSKEDQLIVARLLLSVMNGNYGMLVEIIAAAGWIPPSADKHALIQDMARTVSPMVLKPIDQIDFAGVLFEILNIARRHRMSIPPQLMLLLKTLVHVEGLGRELYPELDIWSLAKPILTAWVKDQLDPVKNLHDIKGKLPEILLSTTDLPKQLTQSIQSLTLLGATQDSILREIQSMRADALNQRRHDWIAGFGVLLMLSLAWWSASFIHFALAPLFLLLAGLVVVWRILA</sequence>
<dbReference type="PANTHER" id="PTHR10566">
    <property type="entry name" value="CHAPERONE-ACTIVITY OF BC1 COMPLEX CABC1 -RELATED"/>
    <property type="match status" value="1"/>
</dbReference>
<feature type="domain" description="ABC1 atypical kinase-like" evidence="3">
    <location>
        <begin position="90"/>
        <end position="342"/>
    </location>
</feature>
<keyword evidence="2" id="KW-0812">Transmembrane</keyword>
<dbReference type="SUPFAM" id="SSF56112">
    <property type="entry name" value="Protein kinase-like (PK-like)"/>
    <property type="match status" value="1"/>
</dbReference>
<evidence type="ECO:0000313" key="5">
    <source>
        <dbReference type="Proteomes" id="UP001063782"/>
    </source>
</evidence>
<keyword evidence="2" id="KW-1133">Transmembrane helix</keyword>
<evidence type="ECO:0000256" key="1">
    <source>
        <dbReference type="ARBA" id="ARBA00009670"/>
    </source>
</evidence>
<accession>A0ABY6F3N8</accession>
<organism evidence="4 5">
    <name type="scientific">Moraxella nasicaprae</name>
    <dbReference type="NCBI Taxonomy" id="2904122"/>
    <lineage>
        <taxon>Bacteria</taxon>
        <taxon>Pseudomonadati</taxon>
        <taxon>Pseudomonadota</taxon>
        <taxon>Gammaproteobacteria</taxon>
        <taxon>Moraxellales</taxon>
        <taxon>Moraxellaceae</taxon>
        <taxon>Moraxella</taxon>
    </lineage>
</organism>